<proteinExistence type="predicted"/>
<dbReference type="PATRIC" id="fig|795359.3.peg.146"/>
<dbReference type="Proteomes" id="UP000006583">
    <property type="component" value="Chromosome"/>
</dbReference>
<protein>
    <recommendedName>
        <fullName evidence="1">Thoeris protein ThsB TIR-like domain-containing protein</fullName>
    </recommendedName>
</protein>
<dbReference type="HOGENOM" id="CLU_098991_0_0_0"/>
<reference evidence="2 3" key="1">
    <citation type="journal article" date="2013" name="Genome Announc.">
        <title>Complete genome sequence of the hyperthermophilic sulfate-reducing bacterium Thermodesulfobacterium geofontis OPF15T.</title>
        <authorList>
            <person name="Elkins J.G."/>
            <person name="Hamilton-Brehm S.D."/>
            <person name="Lucas S."/>
            <person name="Han J."/>
            <person name="Lapidus A."/>
            <person name="Cheng J.F."/>
            <person name="Goodwin L.A."/>
            <person name="Pitluck S."/>
            <person name="Peters L."/>
            <person name="Mikhailova N."/>
            <person name="Davenport K.W."/>
            <person name="Detter J.C."/>
            <person name="Han C.S."/>
            <person name="Tapia R."/>
            <person name="Land M.L."/>
            <person name="Hauser L."/>
            <person name="Kyrpides N.C."/>
            <person name="Ivanova N.N."/>
            <person name="Pagani I."/>
            <person name="Bruce D."/>
            <person name="Woyke T."/>
            <person name="Cottingham R.W."/>
        </authorList>
    </citation>
    <scope>NUCLEOTIDE SEQUENCE [LARGE SCALE GENOMIC DNA]</scope>
    <source>
        <strain evidence="2 3">OPF15</strain>
    </source>
</reference>
<feature type="domain" description="Thoeris protein ThsB TIR-like" evidence="1">
    <location>
        <begin position="6"/>
        <end position="104"/>
    </location>
</feature>
<name>F8C2H3_THEGP</name>
<dbReference type="KEGG" id="top:TOPB45_0147"/>
<dbReference type="OrthoDB" id="9811746at2"/>
<sequence length="195" mass="22902">MARKVFFSFHYERDVWRVNVVRNSWVTKGNFTTAGFIDAAEFEKVKRQGDQAIKRWIDDQLAGTSVTVVLIGAETYSRKWVRYEIIKSFDRGNGLLGVYIHNIKDKNGMIDSIGLNPFEYVGVFIDKDGNGFYCERNETGWDLFSPYFKCSLRFDKKYWTDQIYFFSAKTYDWINDNGYEKFADWIEEAAREAGK</sequence>
<organism evidence="2 3">
    <name type="scientific">Thermodesulfobacterium geofontis (strain OPF15)</name>
    <dbReference type="NCBI Taxonomy" id="795359"/>
    <lineage>
        <taxon>Bacteria</taxon>
        <taxon>Pseudomonadati</taxon>
        <taxon>Thermodesulfobacteriota</taxon>
        <taxon>Thermodesulfobacteria</taxon>
        <taxon>Thermodesulfobacteriales</taxon>
        <taxon>Thermodesulfobacteriaceae</taxon>
        <taxon>Thermodesulfobacterium</taxon>
    </lineage>
</organism>
<dbReference type="STRING" id="795359.TOPB45_0147"/>
<evidence type="ECO:0000313" key="2">
    <source>
        <dbReference type="EMBL" id="AEH22263.1"/>
    </source>
</evidence>
<dbReference type="Gene3D" id="3.40.50.11200">
    <property type="match status" value="1"/>
</dbReference>
<dbReference type="eggNOG" id="ENOG5032RJ7">
    <property type="taxonomic scope" value="Bacteria"/>
</dbReference>
<dbReference type="InterPro" id="IPR036490">
    <property type="entry name" value="ThsB_TIR-like_sf"/>
</dbReference>
<dbReference type="EMBL" id="CP002829">
    <property type="protein sequence ID" value="AEH22263.1"/>
    <property type="molecule type" value="Genomic_DNA"/>
</dbReference>
<dbReference type="RefSeq" id="WP_013908963.1">
    <property type="nucleotide sequence ID" value="NC_015682.1"/>
</dbReference>
<dbReference type="InterPro" id="IPR015032">
    <property type="entry name" value="ThsB__TIR-like_domain"/>
</dbReference>
<evidence type="ECO:0000313" key="3">
    <source>
        <dbReference type="Proteomes" id="UP000006583"/>
    </source>
</evidence>
<dbReference type="Pfam" id="PF08937">
    <property type="entry name" value="ThsB_TIR"/>
    <property type="match status" value="1"/>
</dbReference>
<evidence type="ECO:0000259" key="1">
    <source>
        <dbReference type="Pfam" id="PF08937"/>
    </source>
</evidence>
<gene>
    <name evidence="2" type="ordered locus">TOPB45_0147</name>
</gene>
<dbReference type="AlphaFoldDB" id="F8C2H3"/>
<dbReference type="SUPFAM" id="SSF52206">
    <property type="entry name" value="Hypothetical protein MTH538"/>
    <property type="match status" value="1"/>
</dbReference>
<keyword evidence="3" id="KW-1185">Reference proteome</keyword>
<accession>F8C2H3</accession>